<proteinExistence type="predicted"/>
<dbReference type="Proteomes" id="UP000186817">
    <property type="component" value="Unassembled WGS sequence"/>
</dbReference>
<keyword evidence="2" id="KW-1185">Reference proteome</keyword>
<sequence length="35" mass="3834">AQQNQLQPSRALYEGAVVAAGAMRQWETALAYLVE</sequence>
<comment type="caution">
    <text evidence="1">The sequence shown here is derived from an EMBL/GenBank/DDBJ whole genome shotgun (WGS) entry which is preliminary data.</text>
</comment>
<name>A0A1Q9BQ98_SYMMI</name>
<feature type="non-terminal residue" evidence="1">
    <location>
        <position position="1"/>
    </location>
</feature>
<feature type="non-terminal residue" evidence="1">
    <location>
        <position position="35"/>
    </location>
</feature>
<protein>
    <submittedName>
        <fullName evidence="1">Uncharacterized protein</fullName>
    </submittedName>
</protein>
<reference evidence="1 2" key="1">
    <citation type="submission" date="2016-02" db="EMBL/GenBank/DDBJ databases">
        <title>Genome analysis of coral dinoflagellate symbionts highlights evolutionary adaptations to a symbiotic lifestyle.</title>
        <authorList>
            <person name="Aranda M."/>
            <person name="Li Y."/>
            <person name="Liew Y.J."/>
            <person name="Baumgarten S."/>
            <person name="Simakov O."/>
            <person name="Wilson M."/>
            <person name="Piel J."/>
            <person name="Ashoor H."/>
            <person name="Bougouffa S."/>
            <person name="Bajic V.B."/>
            <person name="Ryu T."/>
            <person name="Ravasi T."/>
            <person name="Bayer T."/>
            <person name="Micklem G."/>
            <person name="Kim H."/>
            <person name="Bhak J."/>
            <person name="Lajeunesse T.C."/>
            <person name="Voolstra C.R."/>
        </authorList>
    </citation>
    <scope>NUCLEOTIDE SEQUENCE [LARGE SCALE GENOMIC DNA]</scope>
    <source>
        <strain evidence="1 2">CCMP2467</strain>
    </source>
</reference>
<accession>A0A1Q9BQ98</accession>
<dbReference type="EMBL" id="LSRX01007213">
    <property type="protein sequence ID" value="OLP72512.1"/>
    <property type="molecule type" value="Genomic_DNA"/>
</dbReference>
<organism evidence="1 2">
    <name type="scientific">Symbiodinium microadriaticum</name>
    <name type="common">Dinoflagellate</name>
    <name type="synonym">Zooxanthella microadriatica</name>
    <dbReference type="NCBI Taxonomy" id="2951"/>
    <lineage>
        <taxon>Eukaryota</taxon>
        <taxon>Sar</taxon>
        <taxon>Alveolata</taxon>
        <taxon>Dinophyceae</taxon>
        <taxon>Suessiales</taxon>
        <taxon>Symbiodiniaceae</taxon>
        <taxon>Symbiodinium</taxon>
    </lineage>
</organism>
<dbReference type="AlphaFoldDB" id="A0A1Q9BQ98"/>
<evidence type="ECO:0000313" key="2">
    <source>
        <dbReference type="Proteomes" id="UP000186817"/>
    </source>
</evidence>
<gene>
    <name evidence="1" type="ORF">AK812_SmicGene48161</name>
</gene>
<evidence type="ECO:0000313" key="1">
    <source>
        <dbReference type="EMBL" id="OLP72512.1"/>
    </source>
</evidence>